<sequence length="609" mass="66988">MTHEAAPEWARSILASVTGIDAKLSSFQIEITSSVTEMRSDYSQLAARMDILEASMEQYQSSEDAERQVRMQKLESMVQKLGSQLNDTPADAFDLSRKAIFEFNSASAASDFLSNFQEIEGELQFPDPKGGHFVLKVRRDLKVKDRRLFLAMGKLRQKLEALLNGRFTVGSNGLGGDVYILRGEEDPVQCAHVSVLEVARRSPAIFFSTKMLCGLKELGLTAEFPALGPYARAVQLRAAIACPAFAQVQARLEAATSTERIRNGMEDGVCIARTLTGWWRDSFVRQMCLVCNGCQQIAEAVPRDFPKKKLQRRFLKALIARDPVDLAARPLRFSAASEVILTSCASRGAELELGRLGAQTGLVQDQARGPQDEDAFVRGTAQYQKDNLPKDSPDGSPSTSDFFKEVAGLRVLEADVDQNSEDDSVFQSMCVYMEAKGQFFNYLRSEEELTGERETQAAEREAQAAEAERREKARVKEAEQGLRAAAAESEAERRQLIKDGESALLDSEAMPLRQYLLNSVVPTLSEGLSKVCKESSPTTPSNSWRSTSSRTPRTSRAAGRSDVGRSPGRPLALGRRSWPPSPPPHLLLSTAFTCCTLPALGKLPSDADL</sequence>
<comment type="caution">
    <text evidence="2">The sequence shown here is derived from an EMBL/GenBank/DDBJ whole genome shotgun (WGS) entry which is preliminary data.</text>
</comment>
<dbReference type="EMBL" id="CAUYUJ010016349">
    <property type="protein sequence ID" value="CAK0864285.1"/>
    <property type="molecule type" value="Genomic_DNA"/>
</dbReference>
<dbReference type="Proteomes" id="UP001189429">
    <property type="component" value="Unassembled WGS sequence"/>
</dbReference>
<gene>
    <name evidence="2" type="ORF">PCOR1329_LOCUS52212</name>
</gene>
<feature type="region of interest" description="Disordered" evidence="1">
    <location>
        <begin position="451"/>
        <end position="474"/>
    </location>
</feature>
<protein>
    <submittedName>
        <fullName evidence="2">Uncharacterized protein</fullName>
    </submittedName>
</protein>
<keyword evidence="3" id="KW-1185">Reference proteome</keyword>
<proteinExistence type="predicted"/>
<evidence type="ECO:0000313" key="3">
    <source>
        <dbReference type="Proteomes" id="UP001189429"/>
    </source>
</evidence>
<feature type="region of interest" description="Disordered" evidence="1">
    <location>
        <begin position="530"/>
        <end position="580"/>
    </location>
</feature>
<organism evidence="2 3">
    <name type="scientific">Prorocentrum cordatum</name>
    <dbReference type="NCBI Taxonomy" id="2364126"/>
    <lineage>
        <taxon>Eukaryota</taxon>
        <taxon>Sar</taxon>
        <taxon>Alveolata</taxon>
        <taxon>Dinophyceae</taxon>
        <taxon>Prorocentrales</taxon>
        <taxon>Prorocentraceae</taxon>
        <taxon>Prorocentrum</taxon>
    </lineage>
</organism>
<dbReference type="InterPro" id="IPR047499">
    <property type="entry name" value="DD_AK7"/>
</dbReference>
<reference evidence="2" key="1">
    <citation type="submission" date="2023-10" db="EMBL/GenBank/DDBJ databases">
        <authorList>
            <person name="Chen Y."/>
            <person name="Shah S."/>
            <person name="Dougan E. K."/>
            <person name="Thang M."/>
            <person name="Chan C."/>
        </authorList>
    </citation>
    <scope>NUCLEOTIDE SEQUENCE [LARGE SCALE GENOMIC DNA]</scope>
</reference>
<evidence type="ECO:0000256" key="1">
    <source>
        <dbReference type="SAM" id="MobiDB-lite"/>
    </source>
</evidence>
<dbReference type="Gene3D" id="1.20.890.10">
    <property type="entry name" value="cAMP-dependent protein kinase regulatory subunit, dimerization-anchoring domain"/>
    <property type="match status" value="1"/>
</dbReference>
<feature type="compositionally biased region" description="Low complexity" evidence="1">
    <location>
        <begin position="535"/>
        <end position="556"/>
    </location>
</feature>
<dbReference type="CDD" id="cd22967">
    <property type="entry name" value="DD_AK7"/>
    <property type="match status" value="1"/>
</dbReference>
<name>A0ABN9UW24_9DINO</name>
<evidence type="ECO:0000313" key="2">
    <source>
        <dbReference type="EMBL" id="CAK0864285.1"/>
    </source>
</evidence>
<accession>A0ABN9UW24</accession>